<reference evidence="2 3" key="1">
    <citation type="journal article" date="2024" name="G3 (Bethesda)">
        <title>Genome assembly of Hibiscus sabdariffa L. provides insights into metabolisms of medicinal natural products.</title>
        <authorList>
            <person name="Kim T."/>
        </authorList>
    </citation>
    <scope>NUCLEOTIDE SEQUENCE [LARGE SCALE GENOMIC DNA]</scope>
    <source>
        <strain evidence="2">TK-2024</strain>
        <tissue evidence="2">Old leaves</tissue>
    </source>
</reference>
<evidence type="ECO:0000313" key="3">
    <source>
        <dbReference type="Proteomes" id="UP001472677"/>
    </source>
</evidence>
<organism evidence="2 3">
    <name type="scientific">Hibiscus sabdariffa</name>
    <name type="common">roselle</name>
    <dbReference type="NCBI Taxonomy" id="183260"/>
    <lineage>
        <taxon>Eukaryota</taxon>
        <taxon>Viridiplantae</taxon>
        <taxon>Streptophyta</taxon>
        <taxon>Embryophyta</taxon>
        <taxon>Tracheophyta</taxon>
        <taxon>Spermatophyta</taxon>
        <taxon>Magnoliopsida</taxon>
        <taxon>eudicotyledons</taxon>
        <taxon>Gunneridae</taxon>
        <taxon>Pentapetalae</taxon>
        <taxon>rosids</taxon>
        <taxon>malvids</taxon>
        <taxon>Malvales</taxon>
        <taxon>Malvaceae</taxon>
        <taxon>Malvoideae</taxon>
        <taxon>Hibiscus</taxon>
    </lineage>
</organism>
<dbReference type="EMBL" id="JBBPBM010000003">
    <property type="protein sequence ID" value="KAK8593537.1"/>
    <property type="molecule type" value="Genomic_DNA"/>
</dbReference>
<evidence type="ECO:0000256" key="1">
    <source>
        <dbReference type="SAM" id="MobiDB-lite"/>
    </source>
</evidence>
<keyword evidence="3" id="KW-1185">Reference proteome</keyword>
<accession>A0ABR2G396</accession>
<feature type="compositionally biased region" description="Polar residues" evidence="1">
    <location>
        <begin position="1"/>
        <end position="12"/>
    </location>
</feature>
<protein>
    <submittedName>
        <fullName evidence="2">Uncharacterized protein</fullName>
    </submittedName>
</protein>
<feature type="region of interest" description="Disordered" evidence="1">
    <location>
        <begin position="1"/>
        <end position="57"/>
    </location>
</feature>
<proteinExistence type="predicted"/>
<gene>
    <name evidence="2" type="ORF">V6N12_045617</name>
</gene>
<name>A0ABR2G396_9ROSI</name>
<dbReference type="Proteomes" id="UP001472677">
    <property type="component" value="Unassembled WGS sequence"/>
</dbReference>
<comment type="caution">
    <text evidence="2">The sequence shown here is derived from an EMBL/GenBank/DDBJ whole genome shotgun (WGS) entry which is preliminary data.</text>
</comment>
<sequence>MLSSQVNPTVSSEPILYDNPGGRLPDSVSNVPMVPARERSASPSRLGDGCSLKKGQSNGDCKKVLHVIAMDVDVTGKKEVVTTVKKLKESYASKVTTSSAHTQGSGWVASIVDEDATILKDDVTMDKSGMIPSIFYAYCNNCASP</sequence>
<evidence type="ECO:0000313" key="2">
    <source>
        <dbReference type="EMBL" id="KAK8593537.1"/>
    </source>
</evidence>